<dbReference type="EMBL" id="CP002499">
    <property type="protein sequence ID" value="AET38886.1"/>
    <property type="molecule type" value="Genomic_DNA"/>
</dbReference>
<dbReference type="KEGG" id="erc:Ecym_3399"/>
<dbReference type="InterPro" id="IPR036291">
    <property type="entry name" value="NAD(P)-bd_dom_sf"/>
</dbReference>
<evidence type="ECO:0000313" key="3">
    <source>
        <dbReference type="Proteomes" id="UP000006790"/>
    </source>
</evidence>
<dbReference type="CDD" id="cd05243">
    <property type="entry name" value="SDR_a5"/>
    <property type="match status" value="1"/>
</dbReference>
<organism evidence="2 3">
    <name type="scientific">Eremothecium cymbalariae (strain CBS 270.75 / DBVPG 7215 / KCTC 17166 / NRRL Y-17582)</name>
    <name type="common">Yeast</name>
    <dbReference type="NCBI Taxonomy" id="931890"/>
    <lineage>
        <taxon>Eukaryota</taxon>
        <taxon>Fungi</taxon>
        <taxon>Dikarya</taxon>
        <taxon>Ascomycota</taxon>
        <taxon>Saccharomycotina</taxon>
        <taxon>Saccharomycetes</taxon>
        <taxon>Saccharomycetales</taxon>
        <taxon>Saccharomycetaceae</taxon>
        <taxon>Eremothecium</taxon>
    </lineage>
</organism>
<dbReference type="OrthoDB" id="10254604at2759"/>
<dbReference type="eggNOG" id="KOG1203">
    <property type="taxonomic scope" value="Eukaryota"/>
</dbReference>
<dbReference type="HOGENOM" id="CLU_025711_1_2_1"/>
<dbReference type="RefSeq" id="XP_003645703.1">
    <property type="nucleotide sequence ID" value="XM_003645655.1"/>
</dbReference>
<dbReference type="GeneID" id="11468990"/>
<name>G8JRW7_ERECY</name>
<dbReference type="Proteomes" id="UP000006790">
    <property type="component" value="Chromosome 3"/>
</dbReference>
<dbReference type="STRING" id="931890.G8JRW7"/>
<dbReference type="FunCoup" id="G8JRW7">
    <property type="interactions" value="654"/>
</dbReference>
<dbReference type="AlphaFoldDB" id="G8JRW7"/>
<evidence type="ECO:0000313" key="2">
    <source>
        <dbReference type="EMBL" id="AET38886.1"/>
    </source>
</evidence>
<reference evidence="3" key="1">
    <citation type="journal article" date="2012" name="G3 (Bethesda)">
        <title>Pichia sorbitophila, an interspecies yeast hybrid reveals early steps of genome resolution following polyploidization.</title>
        <authorList>
            <person name="Leh Louis V."/>
            <person name="Despons L."/>
            <person name="Friedrich A."/>
            <person name="Martin T."/>
            <person name="Durrens P."/>
            <person name="Casaregola S."/>
            <person name="Neuveglise C."/>
            <person name="Fairhead C."/>
            <person name="Marck C."/>
            <person name="Cruz J.A."/>
            <person name="Straub M.L."/>
            <person name="Kugler V."/>
            <person name="Sacerdot C."/>
            <person name="Uzunov Z."/>
            <person name="Thierry A."/>
            <person name="Weiss S."/>
            <person name="Bleykasten C."/>
            <person name="De Montigny J."/>
            <person name="Jacques N."/>
            <person name="Jung P."/>
            <person name="Lemaire M."/>
            <person name="Mallet S."/>
            <person name="Morel G."/>
            <person name="Richard G.F."/>
            <person name="Sarkar A."/>
            <person name="Savel G."/>
            <person name="Schacherer J."/>
            <person name="Seret M.L."/>
            <person name="Talla E."/>
            <person name="Samson G."/>
            <person name="Jubin C."/>
            <person name="Poulain J."/>
            <person name="Vacherie B."/>
            <person name="Barbe V."/>
            <person name="Pelletier E."/>
            <person name="Sherman D.J."/>
            <person name="Westhof E."/>
            <person name="Weissenbach J."/>
            <person name="Baret P.V."/>
            <person name="Wincker P."/>
            <person name="Gaillardin C."/>
            <person name="Dujon B."/>
            <person name="Souciet J.L."/>
        </authorList>
    </citation>
    <scope>NUCLEOTIDE SEQUENCE [LARGE SCALE GENOMIC DNA]</scope>
    <source>
        <strain evidence="3">CBS 270.75 / DBVPG 7215 / KCTC 17166 / NRRL Y-17582</strain>
    </source>
</reference>
<dbReference type="InParanoid" id="G8JRW7"/>
<dbReference type="PANTHER" id="PTHR15020:SF50">
    <property type="entry name" value="UPF0659 PROTEIN YMR090W"/>
    <property type="match status" value="1"/>
</dbReference>
<proteinExistence type="predicted"/>
<dbReference type="Pfam" id="PF13460">
    <property type="entry name" value="NAD_binding_10"/>
    <property type="match status" value="1"/>
</dbReference>
<gene>
    <name evidence="2" type="ordered locus">Ecym_3399</name>
</gene>
<keyword evidence="3" id="KW-1185">Reference proteome</keyword>
<protein>
    <recommendedName>
        <fullName evidence="1">NAD(P)-binding domain-containing protein</fullName>
    </recommendedName>
</protein>
<feature type="domain" description="NAD(P)-binding" evidence="1">
    <location>
        <begin position="9"/>
        <end position="202"/>
    </location>
</feature>
<accession>G8JRW7</accession>
<dbReference type="PANTHER" id="PTHR15020">
    <property type="entry name" value="FLAVIN REDUCTASE-RELATED"/>
    <property type="match status" value="1"/>
</dbReference>
<sequence>MAKKIAVIGARGGVGRLIMKKLVESDDFTPFPFVRKREQLEELEKECGVKGTCKNIEDSSVEEIAELIKGCDALVFTAGQGGKGPVERIFSVDLDGAIKATEACEMAGVKQLVIVSALGTDNRKLWEETGLRYYFIAKKSADVSLETSTLDYTILQPGALLSGEKGTGLYTLPDEVESKAAIHYAVEREDVAAAIFYSLSHPQAVKRKRIPLVNGDRSISELIAAL</sequence>
<dbReference type="OMA" id="YFKNEVG"/>
<dbReference type="Gene3D" id="3.40.50.720">
    <property type="entry name" value="NAD(P)-binding Rossmann-like Domain"/>
    <property type="match status" value="1"/>
</dbReference>
<evidence type="ECO:0000259" key="1">
    <source>
        <dbReference type="Pfam" id="PF13460"/>
    </source>
</evidence>
<dbReference type="SUPFAM" id="SSF51735">
    <property type="entry name" value="NAD(P)-binding Rossmann-fold domains"/>
    <property type="match status" value="1"/>
</dbReference>
<dbReference type="InterPro" id="IPR016040">
    <property type="entry name" value="NAD(P)-bd_dom"/>
</dbReference>